<dbReference type="GO" id="GO:0008658">
    <property type="term" value="F:penicillin binding"/>
    <property type="evidence" value="ECO:0007669"/>
    <property type="project" value="InterPro"/>
</dbReference>
<reference evidence="9 10" key="1">
    <citation type="submission" date="2019-06" db="EMBL/GenBank/DDBJ databases">
        <title>Sequencing the genomes of 1000 actinobacteria strains.</title>
        <authorList>
            <person name="Klenk H.-P."/>
        </authorList>
    </citation>
    <scope>NUCLEOTIDE SEQUENCE [LARGE SCALE GENOMIC DNA]</scope>
    <source>
        <strain evidence="9 10">DSM 45015</strain>
    </source>
</reference>
<dbReference type="InterPro" id="IPR001460">
    <property type="entry name" value="PCN-bd_Tpept"/>
</dbReference>
<evidence type="ECO:0000259" key="8">
    <source>
        <dbReference type="Pfam" id="PF05223"/>
    </source>
</evidence>
<dbReference type="Proteomes" id="UP000317422">
    <property type="component" value="Unassembled WGS sequence"/>
</dbReference>
<dbReference type="GO" id="GO:0005886">
    <property type="term" value="C:plasma membrane"/>
    <property type="evidence" value="ECO:0007669"/>
    <property type="project" value="TreeGrafter"/>
</dbReference>
<dbReference type="SUPFAM" id="SSF56601">
    <property type="entry name" value="beta-lactamase/transpeptidase-like"/>
    <property type="match status" value="1"/>
</dbReference>
<dbReference type="InterPro" id="IPR050515">
    <property type="entry name" value="Beta-lactam/transpept"/>
</dbReference>
<dbReference type="EMBL" id="VFQC01000001">
    <property type="protein sequence ID" value="TQN32742.1"/>
    <property type="molecule type" value="Genomic_DNA"/>
</dbReference>
<dbReference type="GO" id="GO:0046677">
    <property type="term" value="P:response to antibiotic"/>
    <property type="evidence" value="ECO:0007669"/>
    <property type="project" value="InterPro"/>
</dbReference>
<dbReference type="Pfam" id="PF03717">
    <property type="entry name" value="PBP_dimer"/>
    <property type="match status" value="1"/>
</dbReference>
<keyword evidence="3" id="KW-0472">Membrane</keyword>
<feature type="region of interest" description="Disordered" evidence="4">
    <location>
        <begin position="516"/>
        <end position="535"/>
    </location>
</feature>
<feature type="domain" description="Penicillin-binding protein transpeptidase" evidence="6">
    <location>
        <begin position="349"/>
        <end position="615"/>
    </location>
</feature>
<evidence type="ECO:0000313" key="9">
    <source>
        <dbReference type="EMBL" id="TQN32742.1"/>
    </source>
</evidence>
<dbReference type="InterPro" id="IPR012338">
    <property type="entry name" value="Beta-lactam/transpept-like"/>
</dbReference>
<dbReference type="GO" id="GO:0071972">
    <property type="term" value="F:peptidoglycan L,D-transpeptidase activity"/>
    <property type="evidence" value="ECO:0007669"/>
    <property type="project" value="TreeGrafter"/>
</dbReference>
<dbReference type="InterPro" id="IPR005311">
    <property type="entry name" value="PBP_dimer"/>
</dbReference>
<organism evidence="9 10">
    <name type="scientific">Haloactinospora alba</name>
    <dbReference type="NCBI Taxonomy" id="405555"/>
    <lineage>
        <taxon>Bacteria</taxon>
        <taxon>Bacillati</taxon>
        <taxon>Actinomycetota</taxon>
        <taxon>Actinomycetes</taxon>
        <taxon>Streptosporangiales</taxon>
        <taxon>Nocardiopsidaceae</taxon>
        <taxon>Haloactinospora</taxon>
    </lineage>
</organism>
<feature type="domain" description="NTF2-like N-terminal transpeptidase" evidence="8">
    <location>
        <begin position="31"/>
        <end position="139"/>
    </location>
</feature>
<accession>A0A543NLQ2</accession>
<dbReference type="Gene3D" id="3.90.1310.10">
    <property type="entry name" value="Penicillin-binding protein 2a (Domain 2)"/>
    <property type="match status" value="1"/>
</dbReference>
<dbReference type="SUPFAM" id="SSF54427">
    <property type="entry name" value="NTF2-like"/>
    <property type="match status" value="1"/>
</dbReference>
<feature type="region of interest" description="Disordered" evidence="4">
    <location>
        <begin position="628"/>
        <end position="663"/>
    </location>
</feature>
<proteinExistence type="inferred from homology"/>
<comment type="subcellular location">
    <subcellularLocation>
        <location evidence="1">Membrane</location>
    </subcellularLocation>
</comment>
<dbReference type="Pfam" id="PF05223">
    <property type="entry name" value="MecA_N"/>
    <property type="match status" value="1"/>
</dbReference>
<keyword evidence="9" id="KW-0132">Cell division</keyword>
<evidence type="ECO:0000259" key="7">
    <source>
        <dbReference type="Pfam" id="PF03717"/>
    </source>
</evidence>
<evidence type="ECO:0000256" key="1">
    <source>
        <dbReference type="ARBA" id="ARBA00004370"/>
    </source>
</evidence>
<evidence type="ECO:0000256" key="5">
    <source>
        <dbReference type="SAM" id="SignalP"/>
    </source>
</evidence>
<sequence>MSPRHFRRWSAAGSSLVLVAVLAGCATNPSPEVAVRTFLLDWQAGAYEAAANRTDGDPEEVAAALERAHAQLDLADLQFGLGPIDAQGDTATAEFDVEADLGIGDPVWNYTGSMTLNEGPDGWRIAWSPEVIHPDLGEGERLAVSYDVPDRGQIRDRNEQPLVAEDEVTAFGVVPAELEDMEDGVSRLADLLDEDARPLLNRVRSAPPEKFQPLILLRDEEVTSSVESDATDIPGVETNELAMRLEPKAAKSVVGEVAGTVEHKVSSRVAGPYQAGDTVGLSGLQNVYQQHLAGSATTAVVTLGEDGERTDTLHSWAGTESNSLDTTLDTNLQEAATGAMATMPGKGQLVAVDVRNGEVLAAAGKPDNVDNTGALTSEYRPGEAFTIVSSAAAIESGAAEPGDQVPCDTSTDVGERTFTNPNGTELWGDPDLTEDFAYTCTTAFAGLGPEVGADALESAAEDFGIGTAWRLPAPAFNGSFTTPDGAGETAATMVGKDGVRVSPLAMALAAGAVADGTWHPPKLSTGDGTGEDEQGAQRDLDEDAVAGVQKMMRSAVTDGQASLADVGADPVHGQVASVEQKVGGEDTAVQWFVGYQGNLAFAVTAEAPPEQQWDQYALTSGAEFLQRMPNGYSSRLSSDPPEAGTPDAGPDDGASAGDGNPPR</sequence>
<dbReference type="InterPro" id="IPR007887">
    <property type="entry name" value="MecA_N"/>
</dbReference>
<keyword evidence="10" id="KW-1185">Reference proteome</keyword>
<protein>
    <submittedName>
        <fullName evidence="9">Cell division protein FtsI/penicillin-binding protein 2</fullName>
    </submittedName>
</protein>
<evidence type="ECO:0000256" key="2">
    <source>
        <dbReference type="ARBA" id="ARBA00007171"/>
    </source>
</evidence>
<dbReference type="InterPro" id="IPR032710">
    <property type="entry name" value="NTF2-like_dom_sf"/>
</dbReference>
<feature type="compositionally biased region" description="Low complexity" evidence="4">
    <location>
        <begin position="639"/>
        <end position="663"/>
    </location>
</feature>
<dbReference type="AlphaFoldDB" id="A0A543NLQ2"/>
<dbReference type="GO" id="GO:0051301">
    <property type="term" value="P:cell division"/>
    <property type="evidence" value="ECO:0007669"/>
    <property type="project" value="UniProtKB-KW"/>
</dbReference>
<feature type="signal peptide" evidence="5">
    <location>
        <begin position="1"/>
        <end position="26"/>
    </location>
</feature>
<evidence type="ECO:0000259" key="6">
    <source>
        <dbReference type="Pfam" id="PF00905"/>
    </source>
</evidence>
<keyword evidence="9" id="KW-0131">Cell cycle</keyword>
<dbReference type="RefSeq" id="WP_141924200.1">
    <property type="nucleotide sequence ID" value="NZ_VFQC01000001.1"/>
</dbReference>
<gene>
    <name evidence="9" type="ORF">FHX37_2724</name>
</gene>
<dbReference type="Pfam" id="PF00905">
    <property type="entry name" value="Transpeptidase"/>
    <property type="match status" value="1"/>
</dbReference>
<dbReference type="OrthoDB" id="5241017at2"/>
<dbReference type="PANTHER" id="PTHR30627:SF24">
    <property type="entry name" value="PENICILLIN-BINDING PROTEIN 4B"/>
    <property type="match status" value="1"/>
</dbReference>
<dbReference type="GO" id="GO:0071555">
    <property type="term" value="P:cell wall organization"/>
    <property type="evidence" value="ECO:0007669"/>
    <property type="project" value="TreeGrafter"/>
</dbReference>
<dbReference type="Gene3D" id="3.40.710.10">
    <property type="entry name" value="DD-peptidase/beta-lactamase superfamily"/>
    <property type="match status" value="1"/>
</dbReference>
<feature type="domain" description="Penicillin-binding protein dimerisation" evidence="7">
    <location>
        <begin position="148"/>
        <end position="312"/>
    </location>
</feature>
<evidence type="ECO:0000313" key="10">
    <source>
        <dbReference type="Proteomes" id="UP000317422"/>
    </source>
</evidence>
<dbReference type="PANTHER" id="PTHR30627">
    <property type="entry name" value="PEPTIDOGLYCAN D,D-TRANSPEPTIDASE"/>
    <property type="match status" value="1"/>
</dbReference>
<comment type="similarity">
    <text evidence="2">Belongs to the transpeptidase family.</text>
</comment>
<comment type="caution">
    <text evidence="9">The sequence shown here is derived from an EMBL/GenBank/DDBJ whole genome shotgun (WGS) entry which is preliminary data.</text>
</comment>
<evidence type="ECO:0000256" key="4">
    <source>
        <dbReference type="SAM" id="MobiDB-lite"/>
    </source>
</evidence>
<feature type="chain" id="PRO_5039003843" evidence="5">
    <location>
        <begin position="27"/>
        <end position="663"/>
    </location>
</feature>
<evidence type="ECO:0000256" key="3">
    <source>
        <dbReference type="ARBA" id="ARBA00023136"/>
    </source>
</evidence>
<dbReference type="InterPro" id="IPR036138">
    <property type="entry name" value="PBP_dimer_sf"/>
</dbReference>
<keyword evidence="5" id="KW-0732">Signal</keyword>
<name>A0A543NLQ2_9ACTN</name>
<dbReference type="SUPFAM" id="SSF56519">
    <property type="entry name" value="Penicillin binding protein dimerisation domain"/>
    <property type="match status" value="1"/>
</dbReference>
<dbReference type="PROSITE" id="PS51257">
    <property type="entry name" value="PROKAR_LIPOPROTEIN"/>
    <property type="match status" value="1"/>
</dbReference>